<evidence type="ECO:0000313" key="1">
    <source>
        <dbReference type="EMBL" id="CAC5345591.1"/>
    </source>
</evidence>
<protein>
    <submittedName>
        <fullName evidence="1">Uncharacterized protein</fullName>
    </submittedName>
</protein>
<reference evidence="1" key="1">
    <citation type="submission" date="2020-05" db="EMBL/GenBank/DDBJ databases">
        <authorList>
            <consortium name="Genoscope - CEA"/>
            <person name="William W."/>
        </authorList>
    </citation>
    <scope>NUCLEOTIDE SEQUENCE [LARGE SCALE GENOMIC DNA]</scope>
    <source>
        <strain evidence="1">PCC 7821</strain>
    </source>
</reference>
<comment type="caution">
    <text evidence="1">The sequence shown here is derived from an EMBL/GenBank/DDBJ whole genome shotgun (WGS) entry which is preliminary data.</text>
</comment>
<name>A0A6J7ZSH0_PLARU</name>
<keyword evidence="2" id="KW-1185">Reference proteome</keyword>
<sequence length="54" mass="6065">MLLPITHYLLPITHYLLIKNTENGALLGSQGVCPSWLKPNCQPLIKISLQNPRL</sequence>
<organism evidence="1 2">
    <name type="scientific">Planktothrix rubescens CCAP 1459/22</name>
    <dbReference type="NCBI Taxonomy" id="329571"/>
    <lineage>
        <taxon>Bacteria</taxon>
        <taxon>Bacillati</taxon>
        <taxon>Cyanobacteriota</taxon>
        <taxon>Cyanophyceae</taxon>
        <taxon>Oscillatoriophycideae</taxon>
        <taxon>Oscillatoriales</taxon>
        <taxon>Microcoleaceae</taxon>
        <taxon>Planktothrix</taxon>
    </lineage>
</organism>
<dbReference type="EMBL" id="CZCZ02000017">
    <property type="protein sequence ID" value="CAC5345591.1"/>
    <property type="molecule type" value="Genomic_DNA"/>
</dbReference>
<dbReference type="AlphaFoldDB" id="A0A6J7ZSH0"/>
<evidence type="ECO:0000313" key="2">
    <source>
        <dbReference type="Proteomes" id="UP000196521"/>
    </source>
</evidence>
<gene>
    <name evidence="1" type="ORF">PLAN_70168</name>
</gene>
<proteinExistence type="predicted"/>
<dbReference type="Proteomes" id="UP000196521">
    <property type="component" value="Unassembled WGS sequence"/>
</dbReference>
<accession>A0A6J7ZSH0</accession>